<dbReference type="Proteomes" id="UP000053477">
    <property type="component" value="Unassembled WGS sequence"/>
</dbReference>
<dbReference type="OrthoDB" id="3222453at2759"/>
<keyword evidence="2" id="KW-1185">Reference proteome</keyword>
<gene>
    <name evidence="1" type="ORF">SCHPADRAFT_851595</name>
</gene>
<dbReference type="EMBL" id="KQ085948">
    <property type="protein sequence ID" value="KLO14146.1"/>
    <property type="molecule type" value="Genomic_DNA"/>
</dbReference>
<protein>
    <submittedName>
        <fullName evidence="1">Uncharacterized protein</fullName>
    </submittedName>
</protein>
<accession>A0A0H2SB72</accession>
<sequence>MPPKQYLPTHELYADQLLPLNLGLALYEPDPGPGKEEVRVGDIGFIYDGRFKRIASVFETGNGIPVALEERFQETEPFTDLDKGVLSSKHVRSEGFEGDLHGCEPMTGSSAGLSFKLSCHSNSGATLIRKYRATVEKASFPIKLKHHFGKHFRTVYDFAKENGMVENLHDIILVHGRVMTGDWATMAFSNQSEDNCASFDMKAATVTAKGTLWGKWSDDIKFPRRHGPLRKHAFPDGQEPNFNQCVFIETCRFYDLPWFHRLTATLRIAQNKGSAAKTDISQASRKVESTSQCAGLLPPEMSVSEGQKVDDDCREMLTAYDVLAFRAFLAAFERDDEQHTKESLTKFGFICIDEEDVKRLLPRSGTLASMLGHLKNKQELSVEPFDVTALDSDGSDEGSLSNPTCMEMFMRRTPL</sequence>
<name>A0A0H2SB72_9AGAM</name>
<evidence type="ECO:0000313" key="1">
    <source>
        <dbReference type="EMBL" id="KLO14146.1"/>
    </source>
</evidence>
<proteinExistence type="predicted"/>
<reference evidence="1 2" key="1">
    <citation type="submission" date="2015-04" db="EMBL/GenBank/DDBJ databases">
        <title>Complete genome sequence of Schizopora paradoxa KUC8140, a cosmopolitan wood degrader in East Asia.</title>
        <authorList>
            <consortium name="DOE Joint Genome Institute"/>
            <person name="Min B."/>
            <person name="Park H."/>
            <person name="Jang Y."/>
            <person name="Kim J.-J."/>
            <person name="Kim K.H."/>
            <person name="Pangilinan J."/>
            <person name="Lipzen A."/>
            <person name="Riley R."/>
            <person name="Grigoriev I.V."/>
            <person name="Spatafora J.W."/>
            <person name="Choi I.-G."/>
        </authorList>
    </citation>
    <scope>NUCLEOTIDE SEQUENCE [LARGE SCALE GENOMIC DNA]</scope>
    <source>
        <strain evidence="1 2">KUC8140</strain>
    </source>
</reference>
<dbReference type="InParanoid" id="A0A0H2SB72"/>
<evidence type="ECO:0000313" key="2">
    <source>
        <dbReference type="Proteomes" id="UP000053477"/>
    </source>
</evidence>
<dbReference type="AlphaFoldDB" id="A0A0H2SB72"/>
<organism evidence="1 2">
    <name type="scientific">Schizopora paradoxa</name>
    <dbReference type="NCBI Taxonomy" id="27342"/>
    <lineage>
        <taxon>Eukaryota</taxon>
        <taxon>Fungi</taxon>
        <taxon>Dikarya</taxon>
        <taxon>Basidiomycota</taxon>
        <taxon>Agaricomycotina</taxon>
        <taxon>Agaricomycetes</taxon>
        <taxon>Hymenochaetales</taxon>
        <taxon>Schizoporaceae</taxon>
        <taxon>Schizopora</taxon>
    </lineage>
</organism>